<evidence type="ECO:0000313" key="10">
    <source>
        <dbReference type="Proteomes" id="UP000001572"/>
    </source>
</evidence>
<dbReference type="RefSeq" id="WP_011971250.1">
    <property type="nucleotide sequence ID" value="NC_009633.1"/>
</dbReference>
<dbReference type="EMBL" id="CP000724">
    <property type="protein sequence ID" value="ABR46341.1"/>
    <property type="molecule type" value="Genomic_DNA"/>
</dbReference>
<dbReference type="GO" id="GO:0006508">
    <property type="term" value="P:proteolysis"/>
    <property type="evidence" value="ECO:0007669"/>
    <property type="project" value="UniProtKB-KW"/>
</dbReference>
<keyword evidence="1" id="KW-1003">Cell membrane</keyword>
<dbReference type="GO" id="GO:0008233">
    <property type="term" value="F:peptidase activity"/>
    <property type="evidence" value="ECO:0007669"/>
    <property type="project" value="UniProtKB-KW"/>
</dbReference>
<keyword evidence="3" id="KW-0645">Protease</keyword>
<gene>
    <name evidence="9" type="ordered locus">Amet_0098</name>
</gene>
<keyword evidence="6 8" id="KW-1133">Transmembrane helix</keyword>
<name>A6TJH3_ALKMQ</name>
<feature type="transmembrane region" description="Helical" evidence="8">
    <location>
        <begin position="142"/>
        <end position="159"/>
    </location>
</feature>
<dbReference type="HOGENOM" id="CLU_098969_2_1_9"/>
<dbReference type="KEGG" id="amt:Amet_0098"/>
<accession>A6TJH3</accession>
<evidence type="ECO:0000256" key="1">
    <source>
        <dbReference type="ARBA" id="ARBA00022475"/>
    </source>
</evidence>
<dbReference type="AlphaFoldDB" id="A6TJH3"/>
<dbReference type="GO" id="GO:0016020">
    <property type="term" value="C:membrane"/>
    <property type="evidence" value="ECO:0007669"/>
    <property type="project" value="InterPro"/>
</dbReference>
<feature type="transmembrane region" description="Helical" evidence="8">
    <location>
        <begin position="55"/>
        <end position="72"/>
    </location>
</feature>
<keyword evidence="7 8" id="KW-0472">Membrane</keyword>
<dbReference type="GO" id="GO:0009372">
    <property type="term" value="P:quorum sensing"/>
    <property type="evidence" value="ECO:0007669"/>
    <property type="project" value="UniProtKB-KW"/>
</dbReference>
<dbReference type="SMART" id="SM00793">
    <property type="entry name" value="AgrB"/>
    <property type="match status" value="1"/>
</dbReference>
<dbReference type="OrthoDB" id="2044325at2"/>
<dbReference type="eggNOG" id="COG4512">
    <property type="taxonomic scope" value="Bacteria"/>
</dbReference>
<protein>
    <submittedName>
        <fullName evidence="9">Accessory gene regulator B</fullName>
    </submittedName>
</protein>
<feature type="transmembrane region" description="Helical" evidence="8">
    <location>
        <begin position="28"/>
        <end position="49"/>
    </location>
</feature>
<keyword evidence="4 8" id="KW-0812">Transmembrane</keyword>
<evidence type="ECO:0000256" key="8">
    <source>
        <dbReference type="SAM" id="Phobius"/>
    </source>
</evidence>
<evidence type="ECO:0000256" key="3">
    <source>
        <dbReference type="ARBA" id="ARBA00022670"/>
    </source>
</evidence>
<dbReference type="Pfam" id="PF04647">
    <property type="entry name" value="AgrB"/>
    <property type="match status" value="1"/>
</dbReference>
<evidence type="ECO:0000256" key="2">
    <source>
        <dbReference type="ARBA" id="ARBA00022654"/>
    </source>
</evidence>
<organism evidence="9 10">
    <name type="scientific">Alkaliphilus metalliredigens (strain QYMF)</name>
    <dbReference type="NCBI Taxonomy" id="293826"/>
    <lineage>
        <taxon>Bacteria</taxon>
        <taxon>Bacillati</taxon>
        <taxon>Bacillota</taxon>
        <taxon>Clostridia</taxon>
        <taxon>Peptostreptococcales</taxon>
        <taxon>Natronincolaceae</taxon>
        <taxon>Alkaliphilus</taxon>
    </lineage>
</organism>
<proteinExistence type="predicted"/>
<keyword evidence="5" id="KW-0378">Hydrolase</keyword>
<keyword evidence="10" id="KW-1185">Reference proteome</keyword>
<dbReference type="Proteomes" id="UP000001572">
    <property type="component" value="Chromosome"/>
</dbReference>
<evidence type="ECO:0000256" key="4">
    <source>
        <dbReference type="ARBA" id="ARBA00022692"/>
    </source>
</evidence>
<keyword evidence="2" id="KW-0673">Quorum sensing</keyword>
<feature type="transmembrane region" description="Helical" evidence="8">
    <location>
        <begin position="102"/>
        <end position="121"/>
    </location>
</feature>
<sequence>MHSLIDIFAYKIYKEKLLSHADIRKMKYAMTVIWNEIVKFIILLIIFSVLDKRNLFLFSLCLLLPIRTFSGGLHFKSSFICFVTSLMFFLLSVVILPNLFTMNINLTIIFITVSILIIYIYSPIPSSFRPILDKKRKRFLKYLSVFFTILSTFILFTFALTYNKAFFECGIWTICMQAFQLMLGKELK</sequence>
<evidence type="ECO:0000256" key="7">
    <source>
        <dbReference type="ARBA" id="ARBA00023136"/>
    </source>
</evidence>
<reference evidence="10" key="1">
    <citation type="journal article" date="2016" name="Genome Announc.">
        <title>Complete genome sequence of Alkaliphilus metalliredigens strain QYMF, an alkaliphilic and metal-reducing bacterium isolated from borax-contaminated leachate ponds.</title>
        <authorList>
            <person name="Hwang C."/>
            <person name="Copeland A."/>
            <person name="Lucas S."/>
            <person name="Lapidus A."/>
            <person name="Barry K."/>
            <person name="Detter J.C."/>
            <person name="Glavina Del Rio T."/>
            <person name="Hammon N."/>
            <person name="Israni S."/>
            <person name="Dalin E."/>
            <person name="Tice H."/>
            <person name="Pitluck S."/>
            <person name="Chertkov O."/>
            <person name="Brettin T."/>
            <person name="Bruce D."/>
            <person name="Han C."/>
            <person name="Schmutz J."/>
            <person name="Larimer F."/>
            <person name="Land M.L."/>
            <person name="Hauser L."/>
            <person name="Kyrpides N."/>
            <person name="Mikhailova N."/>
            <person name="Ye Q."/>
            <person name="Zhou J."/>
            <person name="Richardson P."/>
            <person name="Fields M.W."/>
        </authorList>
    </citation>
    <scope>NUCLEOTIDE SEQUENCE [LARGE SCALE GENOMIC DNA]</scope>
    <source>
        <strain evidence="10">QYMF</strain>
    </source>
</reference>
<dbReference type="InterPro" id="IPR006741">
    <property type="entry name" value="AgrB"/>
</dbReference>
<evidence type="ECO:0000256" key="6">
    <source>
        <dbReference type="ARBA" id="ARBA00022989"/>
    </source>
</evidence>
<evidence type="ECO:0000256" key="5">
    <source>
        <dbReference type="ARBA" id="ARBA00022801"/>
    </source>
</evidence>
<feature type="transmembrane region" description="Helical" evidence="8">
    <location>
        <begin position="79"/>
        <end position="96"/>
    </location>
</feature>
<evidence type="ECO:0000313" key="9">
    <source>
        <dbReference type="EMBL" id="ABR46341.1"/>
    </source>
</evidence>